<dbReference type="AlphaFoldDB" id="A0A4S2KEN4"/>
<gene>
    <name evidence="2" type="ORF">DBV15_10633</name>
</gene>
<evidence type="ECO:0000256" key="1">
    <source>
        <dbReference type="SAM" id="MobiDB-lite"/>
    </source>
</evidence>
<feature type="compositionally biased region" description="Basic and acidic residues" evidence="1">
    <location>
        <begin position="156"/>
        <end position="169"/>
    </location>
</feature>
<name>A0A4S2KEN4_9HYME</name>
<dbReference type="EMBL" id="QBLH01002912">
    <property type="protein sequence ID" value="TGZ46239.1"/>
    <property type="molecule type" value="Genomic_DNA"/>
</dbReference>
<feature type="region of interest" description="Disordered" evidence="1">
    <location>
        <begin position="156"/>
        <end position="185"/>
    </location>
</feature>
<reference evidence="2 3" key="1">
    <citation type="journal article" date="2019" name="Philos. Trans. R. Soc. Lond., B, Biol. Sci.">
        <title>Ant behaviour and brain gene expression of defending hosts depend on the ecological success of the intruding social parasite.</title>
        <authorList>
            <person name="Kaur R."/>
            <person name="Stoldt M."/>
            <person name="Jongepier E."/>
            <person name="Feldmeyer B."/>
            <person name="Menzel F."/>
            <person name="Bornberg-Bauer E."/>
            <person name="Foitzik S."/>
        </authorList>
    </citation>
    <scope>NUCLEOTIDE SEQUENCE [LARGE SCALE GENOMIC DNA]</scope>
    <source>
        <tissue evidence="2">Whole body</tissue>
    </source>
</reference>
<proteinExistence type="predicted"/>
<accession>A0A4S2KEN4</accession>
<sequence length="185" mass="20935">MKRDKFEGIKIMVRSLIRAAKCLNTSRFLIARTTITFIARTKTGDIRGKTIVNRLEPIGCGEGSVRALLSAALDKGSGPRWRVQSLAQCPRSDYLRAALTRSRRRCGAIIFRVPQFFAHPKVPSLSSSPSRRGSPVALPVQLWVLISREKERNVREKGGEEEKLLDEQQRGQNKTTLKTIYEMRK</sequence>
<protein>
    <submittedName>
        <fullName evidence="2">Uncharacterized protein</fullName>
    </submittedName>
</protein>
<organism evidence="2 3">
    <name type="scientific">Temnothorax longispinosus</name>
    <dbReference type="NCBI Taxonomy" id="300112"/>
    <lineage>
        <taxon>Eukaryota</taxon>
        <taxon>Metazoa</taxon>
        <taxon>Ecdysozoa</taxon>
        <taxon>Arthropoda</taxon>
        <taxon>Hexapoda</taxon>
        <taxon>Insecta</taxon>
        <taxon>Pterygota</taxon>
        <taxon>Neoptera</taxon>
        <taxon>Endopterygota</taxon>
        <taxon>Hymenoptera</taxon>
        <taxon>Apocrita</taxon>
        <taxon>Aculeata</taxon>
        <taxon>Formicoidea</taxon>
        <taxon>Formicidae</taxon>
        <taxon>Myrmicinae</taxon>
        <taxon>Temnothorax</taxon>
    </lineage>
</organism>
<keyword evidence="3" id="KW-1185">Reference proteome</keyword>
<evidence type="ECO:0000313" key="2">
    <source>
        <dbReference type="EMBL" id="TGZ46239.1"/>
    </source>
</evidence>
<dbReference type="Proteomes" id="UP000310200">
    <property type="component" value="Unassembled WGS sequence"/>
</dbReference>
<comment type="caution">
    <text evidence="2">The sequence shown here is derived from an EMBL/GenBank/DDBJ whole genome shotgun (WGS) entry which is preliminary data.</text>
</comment>
<evidence type="ECO:0000313" key="3">
    <source>
        <dbReference type="Proteomes" id="UP000310200"/>
    </source>
</evidence>